<reference evidence="2 3" key="1">
    <citation type="submission" date="2019-01" db="EMBL/GenBank/DDBJ databases">
        <authorList>
            <person name="Chen W.-M."/>
        </authorList>
    </citation>
    <scope>NUCLEOTIDE SEQUENCE [LARGE SCALE GENOMIC DNA]</scope>
    <source>
        <strain evidence="2 3">TER-1</strain>
    </source>
</reference>
<dbReference type="InterPro" id="IPR019301">
    <property type="entry name" value="Flagellar_prot_FlgJ_N"/>
</dbReference>
<dbReference type="AlphaFoldDB" id="A0A437PDB6"/>
<protein>
    <submittedName>
        <fullName evidence="2">Flagellar biosynthesis protein FlgJ</fullName>
    </submittedName>
</protein>
<dbReference type="EMBL" id="SACP01000004">
    <property type="protein sequence ID" value="RVU20267.1"/>
    <property type="molecule type" value="Genomic_DNA"/>
</dbReference>
<dbReference type="Pfam" id="PF10135">
    <property type="entry name" value="Rod-binding"/>
    <property type="match status" value="1"/>
</dbReference>
<evidence type="ECO:0000259" key="1">
    <source>
        <dbReference type="Pfam" id="PF10135"/>
    </source>
</evidence>
<evidence type="ECO:0000313" key="2">
    <source>
        <dbReference type="EMBL" id="RVU20267.1"/>
    </source>
</evidence>
<keyword evidence="2" id="KW-0966">Cell projection</keyword>
<name>A0A437PDB6_9HYPH</name>
<sequence>MSIKPLSDIVLDVARAADPARYQEAASRLSTTGTAGTFDDAIREAGLSTHMPSDARGTLTTLQNGAATAGPGAKAGGPYKQFEAFVLQNFIESMLPKNATAVFGKGTAGSYWKSMMAEQVSGQITRAGGLGIARILAAGRPAGETAAVAGTVAGSVASGLTTLKAGG</sequence>
<keyword evidence="3" id="KW-1185">Reference proteome</keyword>
<dbReference type="OrthoDB" id="7889190at2"/>
<keyword evidence="2" id="KW-0969">Cilium</keyword>
<proteinExistence type="predicted"/>
<accession>A0A437PDB6</accession>
<evidence type="ECO:0000313" key="3">
    <source>
        <dbReference type="Proteomes" id="UP000286997"/>
    </source>
</evidence>
<feature type="domain" description="Flagellar protein FlgJ N-terminal" evidence="1">
    <location>
        <begin position="100"/>
        <end position="137"/>
    </location>
</feature>
<dbReference type="Proteomes" id="UP000286997">
    <property type="component" value="Unassembled WGS sequence"/>
</dbReference>
<keyword evidence="2" id="KW-0282">Flagellum</keyword>
<dbReference type="RefSeq" id="WP_127727985.1">
    <property type="nucleotide sequence ID" value="NZ_SACP01000004.1"/>
</dbReference>
<organism evidence="2 3">
    <name type="scientific">Methylobacterium oryzihabitans</name>
    <dbReference type="NCBI Taxonomy" id="2499852"/>
    <lineage>
        <taxon>Bacteria</taxon>
        <taxon>Pseudomonadati</taxon>
        <taxon>Pseudomonadota</taxon>
        <taxon>Alphaproteobacteria</taxon>
        <taxon>Hyphomicrobiales</taxon>
        <taxon>Methylobacteriaceae</taxon>
        <taxon>Methylobacterium</taxon>
    </lineage>
</organism>
<gene>
    <name evidence="2" type="ORF">EOE48_06590</name>
</gene>
<comment type="caution">
    <text evidence="2">The sequence shown here is derived from an EMBL/GenBank/DDBJ whole genome shotgun (WGS) entry which is preliminary data.</text>
</comment>